<dbReference type="RefSeq" id="WP_140455987.1">
    <property type="nucleotide sequence ID" value="NZ_VFRP01000033.1"/>
</dbReference>
<protein>
    <submittedName>
        <fullName evidence="1">Uncharacterized protein</fullName>
    </submittedName>
</protein>
<evidence type="ECO:0000313" key="2">
    <source>
        <dbReference type="Proteomes" id="UP000319255"/>
    </source>
</evidence>
<dbReference type="Proteomes" id="UP000319255">
    <property type="component" value="Unassembled WGS sequence"/>
</dbReference>
<keyword evidence="2" id="KW-1185">Reference proteome</keyword>
<reference evidence="1 2" key="1">
    <citation type="submission" date="2019-06" db="EMBL/GenBank/DDBJ databases">
        <title>A novel bacterium of genus Amaricoccus, isolated from marine sediment.</title>
        <authorList>
            <person name="Huang H."/>
            <person name="Mo K."/>
            <person name="Hu Y."/>
        </authorList>
    </citation>
    <scope>NUCLEOTIDE SEQUENCE [LARGE SCALE GENOMIC DNA]</scope>
    <source>
        <strain evidence="1 2">HB172011</strain>
    </source>
</reference>
<organism evidence="1 2">
    <name type="scientific">Amaricoccus solimangrovi</name>
    <dbReference type="NCBI Taxonomy" id="2589815"/>
    <lineage>
        <taxon>Bacteria</taxon>
        <taxon>Pseudomonadati</taxon>
        <taxon>Pseudomonadota</taxon>
        <taxon>Alphaproteobacteria</taxon>
        <taxon>Rhodobacterales</taxon>
        <taxon>Paracoccaceae</taxon>
        <taxon>Amaricoccus</taxon>
    </lineage>
</organism>
<dbReference type="InterPro" id="IPR045622">
    <property type="entry name" value="DUF6441"/>
</dbReference>
<sequence length="215" mass="23557">MEIKFTATGAPLAAMAEEYLKVQVAVTRGIGRAGVGLQAGLRRQTLSGGLGRKLANAWRLDLYPKGKASANAAALVTSKSPKLIDAFDRGAMIKSEAGFWLAIPTADAPKRGVGGKRINPSNFPESRYGPLRFIFRRHGPSFLVVDNLRRGKRGYLRARTKKQLIAAHSNPDATVVMFLLYPRVKLRKRLDVAREHGDWSGRLPALIEAELEAID</sequence>
<name>A0A501WC99_9RHOB</name>
<gene>
    <name evidence="1" type="ORF">FJM51_20455</name>
</gene>
<dbReference type="OrthoDB" id="7571212at2"/>
<dbReference type="AlphaFoldDB" id="A0A501WC99"/>
<evidence type="ECO:0000313" key="1">
    <source>
        <dbReference type="EMBL" id="TPE47229.1"/>
    </source>
</evidence>
<dbReference type="EMBL" id="VFRP01000033">
    <property type="protein sequence ID" value="TPE47229.1"/>
    <property type="molecule type" value="Genomic_DNA"/>
</dbReference>
<accession>A0A501WC99</accession>
<proteinExistence type="predicted"/>
<dbReference type="Pfam" id="PF20039">
    <property type="entry name" value="DUF6441"/>
    <property type="match status" value="1"/>
</dbReference>
<comment type="caution">
    <text evidence="1">The sequence shown here is derived from an EMBL/GenBank/DDBJ whole genome shotgun (WGS) entry which is preliminary data.</text>
</comment>